<gene>
    <name evidence="1" type="ORF">C7K08_13565</name>
</gene>
<protein>
    <submittedName>
        <fullName evidence="1">Aldehyde decarbonylase</fullName>
    </submittedName>
</protein>
<dbReference type="STRING" id="1910958.BTM30_07905"/>
<proteinExistence type="predicted"/>
<dbReference type="RefSeq" id="WP_106501069.1">
    <property type="nucleotide sequence ID" value="NZ_PXVC01000147.1"/>
</dbReference>
<reference evidence="2" key="1">
    <citation type="submission" date="2018-03" db="EMBL/GenBank/DDBJ databases">
        <title>Ecological and genomic features of two cosmopolitan and abundant freshwater picocyanobacteria.</title>
        <authorList>
            <person name="Cabello-Yeves P.J."/>
            <person name="Picazo A."/>
            <person name="Camacho A."/>
            <person name="Callieri C."/>
            <person name="Rosselli R."/>
            <person name="Roda-Garcia J."/>
            <person name="Coutinho F.H."/>
            <person name="Rodriguez-Valera F."/>
        </authorList>
    </citation>
    <scope>NUCLEOTIDE SEQUENCE [LARGE SCALE GENOMIC DNA]</scope>
    <source>
        <strain evidence="2">Tous</strain>
    </source>
</reference>
<dbReference type="EMBL" id="PXVC01000147">
    <property type="protein sequence ID" value="PSI00363.1"/>
    <property type="molecule type" value="Genomic_DNA"/>
</dbReference>
<dbReference type="AlphaFoldDB" id="A0A2P7EAX8"/>
<comment type="caution">
    <text evidence="1">The sequence shown here is derived from an EMBL/GenBank/DDBJ whole genome shotgun (WGS) entry which is preliminary data.</text>
</comment>
<evidence type="ECO:0000313" key="2">
    <source>
        <dbReference type="Proteomes" id="UP000240206"/>
    </source>
</evidence>
<dbReference type="InterPro" id="IPR022612">
    <property type="entry name" value="Ald_deCOase"/>
</dbReference>
<accession>A0A2P7EAX8</accession>
<organism evidence="1 2">
    <name type="scientific">Synechococcus lacustris str. Tous</name>
    <dbReference type="NCBI Taxonomy" id="1910958"/>
    <lineage>
        <taxon>Bacteria</taxon>
        <taxon>Bacillati</taxon>
        <taxon>Cyanobacteriota</taxon>
        <taxon>Cyanophyceae</taxon>
        <taxon>Synechococcales</taxon>
        <taxon>Synechococcaceae</taxon>
        <taxon>Synechococcus</taxon>
    </lineage>
</organism>
<evidence type="ECO:0000313" key="1">
    <source>
        <dbReference type="EMBL" id="PSI00363.1"/>
    </source>
</evidence>
<dbReference type="Pfam" id="PF11266">
    <property type="entry name" value="Ald_deCOase"/>
    <property type="match status" value="1"/>
</dbReference>
<dbReference type="GO" id="GO:0071771">
    <property type="term" value="F:aldehyde oxygenase (deformylating) activity"/>
    <property type="evidence" value="ECO:0007669"/>
    <property type="project" value="InterPro"/>
</dbReference>
<dbReference type="Proteomes" id="UP000240206">
    <property type="component" value="Unassembled WGS sequence"/>
</dbReference>
<keyword evidence="2" id="KW-1185">Reference proteome</keyword>
<dbReference type="InterPro" id="IPR009078">
    <property type="entry name" value="Ferritin-like_SF"/>
</dbReference>
<sequence length="227" mass="25196">MKTINYYSSAYRTAFSHINGVVIMGETHAAQHFQKLAKAIHQDHDELMALAAMEARHARDFVGCGRELGITAAIPMARRLFQPLHSHFCTALKGGCLVRPMVIQGLIIECFAIAAYHCYLPVADPYAKKITAKVIDDEHLHLNYAERWLKANFAEQQEVIAECCRTELATTMTILKELWQHLVAIGIDPAEVVAEFVSLFNDTLIAIGFHQNRARAIGAAAIARALA</sequence>
<name>A0A2P7EAX8_9SYNE</name>
<dbReference type="InterPro" id="IPR012347">
    <property type="entry name" value="Ferritin-like"/>
</dbReference>
<dbReference type="SUPFAM" id="SSF47240">
    <property type="entry name" value="Ferritin-like"/>
    <property type="match status" value="1"/>
</dbReference>
<dbReference type="Gene3D" id="1.20.1260.10">
    <property type="match status" value="1"/>
</dbReference>
<dbReference type="CDD" id="cd00657">
    <property type="entry name" value="Ferritin_like"/>
    <property type="match status" value="1"/>
</dbReference>